<reference evidence="1 2" key="1">
    <citation type="submission" date="2014-12" db="EMBL/GenBank/DDBJ databases">
        <title>Draft genome sequences of 29 type strains of Enterococci.</title>
        <authorList>
            <person name="Zhong Z."/>
            <person name="Sun Z."/>
            <person name="Liu W."/>
            <person name="Zhang W."/>
            <person name="Zhang H."/>
        </authorList>
    </citation>
    <scope>NUCLEOTIDE SEQUENCE [LARGE SCALE GENOMIC DNA]</scope>
    <source>
        <strain evidence="1 2">DSM 22802</strain>
    </source>
</reference>
<comment type="caution">
    <text evidence="1">The sequence shown here is derived from an EMBL/GenBank/DDBJ whole genome shotgun (WGS) entry which is preliminary data.</text>
</comment>
<keyword evidence="2" id="KW-1185">Reference proteome</keyword>
<protein>
    <submittedName>
        <fullName evidence="1">Uncharacterized protein</fullName>
    </submittedName>
</protein>
<proteinExistence type="predicted"/>
<gene>
    <name evidence="1" type="ORF">RV00_GL000196</name>
</gene>
<name>A0A1L8SYT7_9ENTE</name>
<evidence type="ECO:0000313" key="2">
    <source>
        <dbReference type="Proteomes" id="UP000183700"/>
    </source>
</evidence>
<evidence type="ECO:0000313" key="1">
    <source>
        <dbReference type="EMBL" id="OJG37239.1"/>
    </source>
</evidence>
<organism evidence="1 2">
    <name type="scientific">Enterococcus devriesei</name>
    <dbReference type="NCBI Taxonomy" id="319970"/>
    <lineage>
        <taxon>Bacteria</taxon>
        <taxon>Bacillati</taxon>
        <taxon>Bacillota</taxon>
        <taxon>Bacilli</taxon>
        <taxon>Lactobacillales</taxon>
        <taxon>Enterococcaceae</taxon>
        <taxon>Enterococcus</taxon>
    </lineage>
</organism>
<accession>A0A1L8SYT7</accession>
<dbReference type="EMBL" id="JXKM01000001">
    <property type="protein sequence ID" value="OJG37239.1"/>
    <property type="molecule type" value="Genomic_DNA"/>
</dbReference>
<dbReference type="AlphaFoldDB" id="A0A1L8SYT7"/>
<sequence>MFGFTNEIFQSWSSANPNLGNSFFKKTRKMSLIVIAPTSLLITLKRGMELVKS</sequence>
<dbReference type="Proteomes" id="UP000183700">
    <property type="component" value="Unassembled WGS sequence"/>
</dbReference>